<evidence type="ECO:0000256" key="5">
    <source>
        <dbReference type="SAM" id="MobiDB-lite"/>
    </source>
</evidence>
<keyword evidence="3" id="KW-0408">Iron</keyword>
<feature type="compositionally biased region" description="Acidic residues" evidence="5">
    <location>
        <begin position="42"/>
        <end position="53"/>
    </location>
</feature>
<evidence type="ECO:0000256" key="2">
    <source>
        <dbReference type="ARBA" id="ARBA00022723"/>
    </source>
</evidence>
<evidence type="ECO:0000313" key="8">
    <source>
        <dbReference type="Proteomes" id="UP000199079"/>
    </source>
</evidence>
<dbReference type="InterPro" id="IPR036922">
    <property type="entry name" value="Rieske_2Fe-2S_sf"/>
</dbReference>
<dbReference type="PANTHER" id="PTHR40261:SF1">
    <property type="entry name" value="RIESKE DOMAIN-CONTAINING PROTEIN"/>
    <property type="match status" value="1"/>
</dbReference>
<evidence type="ECO:0000259" key="6">
    <source>
        <dbReference type="PROSITE" id="PS51296"/>
    </source>
</evidence>
<reference evidence="8" key="1">
    <citation type="submission" date="2016-10" db="EMBL/GenBank/DDBJ databases">
        <authorList>
            <person name="Varghese N."/>
            <person name="Submissions S."/>
        </authorList>
    </citation>
    <scope>NUCLEOTIDE SEQUENCE [LARGE SCALE GENOMIC DNA]</scope>
    <source>
        <strain evidence="8">DC30,IBRC 10041,KCTC 4046</strain>
    </source>
</reference>
<dbReference type="PANTHER" id="PTHR40261">
    <property type="match status" value="1"/>
</dbReference>
<sequence>MRDSIRVSVESDSEEASVHVHDDAGEVATDGVTFRFSIDGADVTEADTPSDEDTSTRAHEGSDDGERDPRYIAPVTEIPTDSTLRCTAVDGNRTTEIILRRERDAGVFAWRNSCPHKPNVPLDPGDGAIIDDDRIVCHAHGARFECGDGFCTAGPCRGDALDEIDVEVRDSDVYLSDERFAACNLPY</sequence>
<dbReference type="SUPFAM" id="SSF50022">
    <property type="entry name" value="ISP domain"/>
    <property type="match status" value="1"/>
</dbReference>
<evidence type="ECO:0000256" key="1">
    <source>
        <dbReference type="ARBA" id="ARBA00022714"/>
    </source>
</evidence>
<evidence type="ECO:0000256" key="3">
    <source>
        <dbReference type="ARBA" id="ARBA00023004"/>
    </source>
</evidence>
<keyword evidence="4" id="KW-0411">Iron-sulfur</keyword>
<keyword evidence="7" id="KW-0560">Oxidoreductase</keyword>
<feature type="domain" description="Rieske" evidence="6">
    <location>
        <begin position="70"/>
        <end position="175"/>
    </location>
</feature>
<dbReference type="GO" id="GO:0046872">
    <property type="term" value="F:metal ion binding"/>
    <property type="evidence" value="ECO:0007669"/>
    <property type="project" value="UniProtKB-KW"/>
</dbReference>
<name>A0A1H3M9Q4_9EURY</name>
<dbReference type="GO" id="GO:0051213">
    <property type="term" value="F:dioxygenase activity"/>
    <property type="evidence" value="ECO:0007669"/>
    <property type="project" value="UniProtKB-KW"/>
</dbReference>
<protein>
    <submittedName>
        <fullName evidence="7">Ferredoxin subunit of nitrite reductase or a ring-hydroxylating dioxygenase</fullName>
    </submittedName>
</protein>
<organism evidence="7 8">
    <name type="scientific">Halopenitus persicus</name>
    <dbReference type="NCBI Taxonomy" id="1048396"/>
    <lineage>
        <taxon>Archaea</taxon>
        <taxon>Methanobacteriati</taxon>
        <taxon>Methanobacteriota</taxon>
        <taxon>Stenosarchaea group</taxon>
        <taxon>Halobacteria</taxon>
        <taxon>Halobacteriales</taxon>
        <taxon>Haloferacaceae</taxon>
        <taxon>Halopenitus</taxon>
    </lineage>
</organism>
<dbReference type="PROSITE" id="PS51296">
    <property type="entry name" value="RIESKE"/>
    <property type="match status" value="1"/>
</dbReference>
<dbReference type="Proteomes" id="UP000199079">
    <property type="component" value="Unassembled WGS sequence"/>
</dbReference>
<dbReference type="EMBL" id="FNPC01000009">
    <property type="protein sequence ID" value="SDY73477.1"/>
    <property type="molecule type" value="Genomic_DNA"/>
</dbReference>
<proteinExistence type="predicted"/>
<keyword evidence="7" id="KW-0223">Dioxygenase</keyword>
<accession>A0A1H3M9Q4</accession>
<feature type="compositionally biased region" description="Basic and acidic residues" evidence="5">
    <location>
        <begin position="54"/>
        <end position="70"/>
    </location>
</feature>
<evidence type="ECO:0000313" key="7">
    <source>
        <dbReference type="EMBL" id="SDY73477.1"/>
    </source>
</evidence>
<keyword evidence="2" id="KW-0479">Metal-binding</keyword>
<feature type="region of interest" description="Disordered" evidence="5">
    <location>
        <begin position="38"/>
        <end position="70"/>
    </location>
</feature>
<dbReference type="CDD" id="cd03467">
    <property type="entry name" value="Rieske"/>
    <property type="match status" value="1"/>
</dbReference>
<dbReference type="OrthoDB" id="250454at2157"/>
<dbReference type="AlphaFoldDB" id="A0A1H3M9Q4"/>
<dbReference type="Gene3D" id="2.102.10.10">
    <property type="entry name" value="Rieske [2Fe-2S] iron-sulphur domain"/>
    <property type="match status" value="1"/>
</dbReference>
<gene>
    <name evidence="7" type="ORF">SAMN05216564_10914</name>
</gene>
<evidence type="ECO:0000256" key="4">
    <source>
        <dbReference type="ARBA" id="ARBA00023014"/>
    </source>
</evidence>
<dbReference type="GO" id="GO:0051537">
    <property type="term" value="F:2 iron, 2 sulfur cluster binding"/>
    <property type="evidence" value="ECO:0007669"/>
    <property type="project" value="UniProtKB-KW"/>
</dbReference>
<dbReference type="Pfam" id="PF00355">
    <property type="entry name" value="Rieske"/>
    <property type="match status" value="1"/>
</dbReference>
<dbReference type="RefSeq" id="WP_092734145.1">
    <property type="nucleotide sequence ID" value="NZ_FNPC01000009.1"/>
</dbReference>
<feature type="region of interest" description="Disordered" evidence="5">
    <location>
        <begin position="1"/>
        <end position="26"/>
    </location>
</feature>
<dbReference type="InterPro" id="IPR017941">
    <property type="entry name" value="Rieske_2Fe-2S"/>
</dbReference>
<keyword evidence="1" id="KW-0001">2Fe-2S</keyword>
<keyword evidence="8" id="KW-1185">Reference proteome</keyword>